<evidence type="ECO:0000256" key="8">
    <source>
        <dbReference type="ARBA" id="ARBA00024677"/>
    </source>
</evidence>
<protein>
    <recommendedName>
        <fullName evidence="3">T-complex protein 1 subunit alpha</fullName>
    </recommendedName>
    <alternativeName>
        <fullName evidence="9">CCT-alpha</fullName>
    </alternativeName>
</protein>
<dbReference type="InterPro" id="IPR012715">
    <property type="entry name" value="Chap_CCT_alpha"/>
</dbReference>
<dbReference type="STRING" id="5786.F0ZST0"/>
<dbReference type="InterPro" id="IPR017998">
    <property type="entry name" value="Chaperone_TCP-1"/>
</dbReference>
<dbReference type="KEGG" id="dpp:DICPUDRAFT_49207"/>
<comment type="similarity">
    <text evidence="2 10">Belongs to the TCP-1 chaperonin family.</text>
</comment>
<evidence type="ECO:0000256" key="5">
    <source>
        <dbReference type="ARBA" id="ARBA00022741"/>
    </source>
</evidence>
<dbReference type="PROSITE" id="PS00995">
    <property type="entry name" value="TCP1_3"/>
    <property type="match status" value="1"/>
</dbReference>
<dbReference type="Proteomes" id="UP000001064">
    <property type="component" value="Unassembled WGS sequence"/>
</dbReference>
<dbReference type="NCBIfam" id="TIGR02340">
    <property type="entry name" value="chap_CCT_alpha"/>
    <property type="match status" value="1"/>
</dbReference>
<evidence type="ECO:0000256" key="7">
    <source>
        <dbReference type="ARBA" id="ARBA00023186"/>
    </source>
</evidence>
<evidence type="ECO:0000256" key="2">
    <source>
        <dbReference type="ARBA" id="ARBA00008020"/>
    </source>
</evidence>
<dbReference type="SUPFAM" id="SSF48592">
    <property type="entry name" value="GroEL equatorial domain-like"/>
    <property type="match status" value="1"/>
</dbReference>
<dbReference type="PROSITE" id="PS00751">
    <property type="entry name" value="TCP1_2"/>
    <property type="match status" value="1"/>
</dbReference>
<evidence type="ECO:0000256" key="4">
    <source>
        <dbReference type="ARBA" id="ARBA00022490"/>
    </source>
</evidence>
<evidence type="ECO:0000313" key="12">
    <source>
        <dbReference type="Proteomes" id="UP000001064"/>
    </source>
</evidence>
<dbReference type="GO" id="GO:0030587">
    <property type="term" value="P:sorocarp development"/>
    <property type="evidence" value="ECO:0007669"/>
    <property type="project" value="EnsemblProtists"/>
</dbReference>
<dbReference type="GO" id="GO:0051082">
    <property type="term" value="F:unfolded protein binding"/>
    <property type="evidence" value="ECO:0000318"/>
    <property type="project" value="GO_Central"/>
</dbReference>
<keyword evidence="12" id="KW-1185">Reference proteome</keyword>
<dbReference type="GO" id="GO:0005832">
    <property type="term" value="C:chaperonin-containing T-complex"/>
    <property type="evidence" value="ECO:0000318"/>
    <property type="project" value="GO_Central"/>
</dbReference>
<dbReference type="FunCoup" id="F0ZST0">
    <property type="interactions" value="1008"/>
</dbReference>
<dbReference type="PROSITE" id="PS00750">
    <property type="entry name" value="TCP1_1"/>
    <property type="match status" value="1"/>
</dbReference>
<dbReference type="InterPro" id="IPR002423">
    <property type="entry name" value="Cpn60/GroEL/TCP-1"/>
</dbReference>
<evidence type="ECO:0000313" key="11">
    <source>
        <dbReference type="EMBL" id="EGC33008.1"/>
    </source>
</evidence>
<evidence type="ECO:0000256" key="6">
    <source>
        <dbReference type="ARBA" id="ARBA00022840"/>
    </source>
</evidence>
<dbReference type="OMA" id="RGPNDYQ"/>
<dbReference type="InterPro" id="IPR027409">
    <property type="entry name" value="GroEL-like_apical_dom_sf"/>
</dbReference>
<dbReference type="GO" id="GO:0006457">
    <property type="term" value="P:protein folding"/>
    <property type="evidence" value="ECO:0000318"/>
    <property type="project" value="GO_Central"/>
</dbReference>
<dbReference type="Gene3D" id="3.50.7.10">
    <property type="entry name" value="GroEL"/>
    <property type="match status" value="1"/>
</dbReference>
<dbReference type="GO" id="GO:0016887">
    <property type="term" value="F:ATP hydrolysis activity"/>
    <property type="evidence" value="ECO:0007669"/>
    <property type="project" value="InterPro"/>
</dbReference>
<dbReference type="InterPro" id="IPR027413">
    <property type="entry name" value="GROEL-like_equatorial_sf"/>
</dbReference>
<gene>
    <name evidence="11" type="ORF">DICPUDRAFT_49207</name>
</gene>
<dbReference type="Gene3D" id="3.30.260.10">
    <property type="entry name" value="TCP-1-like chaperonin intermediate domain"/>
    <property type="match status" value="1"/>
</dbReference>
<proteinExistence type="inferred from homology"/>
<dbReference type="OrthoDB" id="496at2759"/>
<evidence type="ECO:0000256" key="10">
    <source>
        <dbReference type="RuleBase" id="RU004187"/>
    </source>
</evidence>
<keyword evidence="4" id="KW-0963">Cytoplasm</keyword>
<sequence>MSNKVLMIDGDRISGQDVRNQNVTAVTAIANIVKTSFGPIGLDKMLVDNIGDVTITNDGATILKMLEVEHPAAKVLVQLADLQDQEVGDGTTSVVILAAELLKRANELVQRKIHPTVIISGYRIACQEAIKYINEELAIKVDTLPKDFIVNTAKTSMSSKTINDDSDFFSKMVVEAINRVKTIDYKGDAKYPVNSINILKAHGKSAKESILVEGYALNCTVAAEGMPKRVQNAKIAFLDFNLAKTKMKLGQKVVVTNVNDLEAIRDRENDIIKERIQLIIKSGANVVLTTKGIDDLCLKYFVEAGCMAVRRCKKEDLKRIAKACGGTVLITLANLDGEESFDPTALGTADQVSQDRVADDELIVVKNSNKKAASIILRGANSLMLDEMERSIHDSLCIVKRALESGTIVPGGGAVESALSIYLDNVAATMGSRKQLAISEFAESLLVIPKQLAVNAALDATDLVAKLRSYHHVAQTDSTKKSYAHSGLDLFAGKVKNNVEAGVLEPAVAKVKCIKFATEAAITILRIDDMITLTPKQAQGDDHAGHGH</sequence>
<dbReference type="InParanoid" id="F0ZST0"/>
<dbReference type="PRINTS" id="PR00304">
    <property type="entry name" value="TCOMPLEXTCP1"/>
</dbReference>
<evidence type="ECO:0000256" key="1">
    <source>
        <dbReference type="ARBA" id="ARBA00004496"/>
    </source>
</evidence>
<name>F0ZST0_DICPU</name>
<dbReference type="PANTHER" id="PTHR11353">
    <property type="entry name" value="CHAPERONIN"/>
    <property type="match status" value="1"/>
</dbReference>
<comment type="subcellular location">
    <subcellularLocation>
        <location evidence="1">Cytoplasm</location>
    </subcellularLocation>
</comment>
<organism evidence="11 12">
    <name type="scientific">Dictyostelium purpureum</name>
    <name type="common">Slime mold</name>
    <dbReference type="NCBI Taxonomy" id="5786"/>
    <lineage>
        <taxon>Eukaryota</taxon>
        <taxon>Amoebozoa</taxon>
        <taxon>Evosea</taxon>
        <taxon>Eumycetozoa</taxon>
        <taxon>Dictyostelia</taxon>
        <taxon>Dictyosteliales</taxon>
        <taxon>Dictyosteliaceae</taxon>
        <taxon>Dictyostelium</taxon>
    </lineage>
</organism>
<dbReference type="SUPFAM" id="SSF54849">
    <property type="entry name" value="GroEL-intermediate domain like"/>
    <property type="match status" value="1"/>
</dbReference>
<dbReference type="CDD" id="cd03335">
    <property type="entry name" value="TCP1_alpha"/>
    <property type="match status" value="1"/>
</dbReference>
<dbReference type="eggNOG" id="KOG0360">
    <property type="taxonomic scope" value="Eukaryota"/>
</dbReference>
<dbReference type="GeneID" id="10507874"/>
<reference evidence="12" key="1">
    <citation type="journal article" date="2011" name="Genome Biol.">
        <title>Comparative genomics of the social amoebae Dictyostelium discoideum and Dictyostelium purpureum.</title>
        <authorList>
            <consortium name="US DOE Joint Genome Institute (JGI-PGF)"/>
            <person name="Sucgang R."/>
            <person name="Kuo A."/>
            <person name="Tian X."/>
            <person name="Salerno W."/>
            <person name="Parikh A."/>
            <person name="Feasley C.L."/>
            <person name="Dalin E."/>
            <person name="Tu H."/>
            <person name="Huang E."/>
            <person name="Barry K."/>
            <person name="Lindquist E."/>
            <person name="Shapiro H."/>
            <person name="Bruce D."/>
            <person name="Schmutz J."/>
            <person name="Salamov A."/>
            <person name="Fey P."/>
            <person name="Gaudet P."/>
            <person name="Anjard C."/>
            <person name="Babu M.M."/>
            <person name="Basu S."/>
            <person name="Bushmanova Y."/>
            <person name="van der Wel H."/>
            <person name="Katoh-Kurasawa M."/>
            <person name="Dinh C."/>
            <person name="Coutinho P.M."/>
            <person name="Saito T."/>
            <person name="Elias M."/>
            <person name="Schaap P."/>
            <person name="Kay R.R."/>
            <person name="Henrissat B."/>
            <person name="Eichinger L."/>
            <person name="Rivero F."/>
            <person name="Putnam N.H."/>
            <person name="West C.M."/>
            <person name="Loomis W.F."/>
            <person name="Chisholm R.L."/>
            <person name="Shaulsky G."/>
            <person name="Strassmann J.E."/>
            <person name="Queller D.C."/>
            <person name="Kuspa A."/>
            <person name="Grigoriev I.V."/>
        </authorList>
    </citation>
    <scope>NUCLEOTIDE SEQUENCE [LARGE SCALE GENOMIC DNA]</scope>
    <source>
        <strain evidence="12">QSDP1</strain>
    </source>
</reference>
<dbReference type="Pfam" id="PF00118">
    <property type="entry name" value="Cpn60_TCP1"/>
    <property type="match status" value="1"/>
</dbReference>
<comment type="function">
    <text evidence="8">Molecular chaperone; assists the folding of proteins upon ATP hydrolysis. Known to play a role, in vitro, in the folding of actin and tubulin.</text>
</comment>
<accession>F0ZST0</accession>
<dbReference type="GO" id="GO:0140662">
    <property type="term" value="F:ATP-dependent protein folding chaperone"/>
    <property type="evidence" value="ECO:0007669"/>
    <property type="project" value="InterPro"/>
</dbReference>
<dbReference type="RefSeq" id="XP_003290478.1">
    <property type="nucleotide sequence ID" value="XM_003290430.1"/>
</dbReference>
<dbReference type="FunFam" id="3.50.7.10:FF:000009">
    <property type="entry name" value="T-complex protein 1 subunit alpha"/>
    <property type="match status" value="1"/>
</dbReference>
<dbReference type="VEuPathDB" id="AmoebaDB:DICPUDRAFT_49207"/>
<dbReference type="InterPro" id="IPR027410">
    <property type="entry name" value="TCP-1-like_intermed_sf"/>
</dbReference>
<dbReference type="InterPro" id="IPR054827">
    <property type="entry name" value="thermosome_alpha"/>
</dbReference>
<dbReference type="AlphaFoldDB" id="F0ZST0"/>
<dbReference type="NCBIfam" id="NF041083">
    <property type="entry name" value="thermosome_beta"/>
    <property type="match status" value="1"/>
</dbReference>
<keyword evidence="5 10" id="KW-0547">Nucleotide-binding</keyword>
<evidence type="ECO:0000256" key="9">
    <source>
        <dbReference type="ARBA" id="ARBA00030049"/>
    </source>
</evidence>
<evidence type="ECO:0000256" key="3">
    <source>
        <dbReference type="ARBA" id="ARBA00014424"/>
    </source>
</evidence>
<dbReference type="GO" id="GO:0005524">
    <property type="term" value="F:ATP binding"/>
    <property type="evidence" value="ECO:0007669"/>
    <property type="project" value="UniProtKB-KW"/>
</dbReference>
<keyword evidence="6 10" id="KW-0067">ATP-binding</keyword>
<dbReference type="InterPro" id="IPR053374">
    <property type="entry name" value="TCP-1_chaperonin"/>
</dbReference>
<dbReference type="EMBL" id="GL871163">
    <property type="protein sequence ID" value="EGC33008.1"/>
    <property type="molecule type" value="Genomic_DNA"/>
</dbReference>
<dbReference type="InterPro" id="IPR002194">
    <property type="entry name" value="Chaperonin_TCP-1_CS"/>
</dbReference>
<dbReference type="NCBIfam" id="NF041082">
    <property type="entry name" value="thermosome_alpha"/>
    <property type="match status" value="1"/>
</dbReference>
<dbReference type="FunFam" id="1.10.560.10:FF:000070">
    <property type="entry name" value="Uncharacterized protein"/>
    <property type="match status" value="1"/>
</dbReference>
<dbReference type="SUPFAM" id="SSF52029">
    <property type="entry name" value="GroEL apical domain-like"/>
    <property type="match status" value="1"/>
</dbReference>
<dbReference type="Gene3D" id="1.10.560.10">
    <property type="entry name" value="GroEL-like equatorial domain"/>
    <property type="match status" value="1"/>
</dbReference>
<keyword evidence="7 10" id="KW-0143">Chaperone</keyword>